<feature type="region of interest" description="Disordered" evidence="1">
    <location>
        <begin position="78"/>
        <end position="97"/>
    </location>
</feature>
<evidence type="ECO:0000256" key="1">
    <source>
        <dbReference type="SAM" id="MobiDB-lite"/>
    </source>
</evidence>
<gene>
    <name evidence="2" type="ORF">OBBRIDRAFT_796326</name>
</gene>
<evidence type="ECO:0000313" key="3">
    <source>
        <dbReference type="Proteomes" id="UP000250043"/>
    </source>
</evidence>
<keyword evidence="3" id="KW-1185">Reference proteome</keyword>
<name>A0A8E2ASQ2_9APHY</name>
<dbReference type="EMBL" id="KV722490">
    <property type="protein sequence ID" value="OCH87299.1"/>
    <property type="molecule type" value="Genomic_DNA"/>
</dbReference>
<feature type="region of interest" description="Disordered" evidence="1">
    <location>
        <begin position="419"/>
        <end position="451"/>
    </location>
</feature>
<feature type="region of interest" description="Disordered" evidence="1">
    <location>
        <begin position="1"/>
        <end position="73"/>
    </location>
</feature>
<feature type="compositionally biased region" description="Basic and acidic residues" evidence="1">
    <location>
        <begin position="184"/>
        <end position="204"/>
    </location>
</feature>
<proteinExistence type="predicted"/>
<reference evidence="2 3" key="1">
    <citation type="submission" date="2016-07" db="EMBL/GenBank/DDBJ databases">
        <title>Draft genome of the white-rot fungus Obba rivulosa 3A-2.</title>
        <authorList>
            <consortium name="DOE Joint Genome Institute"/>
            <person name="Miettinen O."/>
            <person name="Riley R."/>
            <person name="Acob R."/>
            <person name="Barry K."/>
            <person name="Cullen D."/>
            <person name="De Vries R."/>
            <person name="Hainaut M."/>
            <person name="Hatakka A."/>
            <person name="Henrissat B."/>
            <person name="Hilden K."/>
            <person name="Kuo R."/>
            <person name="Labutti K."/>
            <person name="Lipzen A."/>
            <person name="Makela M.R."/>
            <person name="Sandor L."/>
            <person name="Spatafora J.W."/>
            <person name="Grigoriev I.V."/>
            <person name="Hibbett D.S."/>
        </authorList>
    </citation>
    <scope>NUCLEOTIDE SEQUENCE [LARGE SCALE GENOMIC DNA]</scope>
    <source>
        <strain evidence="2 3">3A-2</strain>
    </source>
</reference>
<evidence type="ECO:0000313" key="2">
    <source>
        <dbReference type="EMBL" id="OCH87299.1"/>
    </source>
</evidence>
<feature type="compositionally biased region" description="Low complexity" evidence="1">
    <location>
        <begin position="574"/>
        <end position="588"/>
    </location>
</feature>
<feature type="compositionally biased region" description="Low complexity" evidence="1">
    <location>
        <begin position="344"/>
        <end position="363"/>
    </location>
</feature>
<protein>
    <submittedName>
        <fullName evidence="2">Uncharacterized protein</fullName>
    </submittedName>
</protein>
<feature type="region of interest" description="Disordered" evidence="1">
    <location>
        <begin position="184"/>
        <end position="306"/>
    </location>
</feature>
<feature type="compositionally biased region" description="Acidic residues" evidence="1">
    <location>
        <begin position="223"/>
        <end position="236"/>
    </location>
</feature>
<feature type="compositionally biased region" description="Basic and acidic residues" evidence="1">
    <location>
        <begin position="431"/>
        <end position="442"/>
    </location>
</feature>
<dbReference type="OrthoDB" id="2803381at2759"/>
<dbReference type="Proteomes" id="UP000250043">
    <property type="component" value="Unassembled WGS sequence"/>
</dbReference>
<feature type="compositionally biased region" description="Polar residues" evidence="1">
    <location>
        <begin position="589"/>
        <end position="611"/>
    </location>
</feature>
<feature type="compositionally biased region" description="Pro residues" evidence="1">
    <location>
        <begin position="272"/>
        <end position="283"/>
    </location>
</feature>
<feature type="region of interest" description="Disordered" evidence="1">
    <location>
        <begin position="463"/>
        <end position="613"/>
    </location>
</feature>
<feature type="compositionally biased region" description="Low complexity" evidence="1">
    <location>
        <begin position="48"/>
        <end position="66"/>
    </location>
</feature>
<accession>A0A8E2ASQ2</accession>
<feature type="compositionally biased region" description="Low complexity" evidence="1">
    <location>
        <begin position="258"/>
        <end position="271"/>
    </location>
</feature>
<feature type="compositionally biased region" description="Pro residues" evidence="1">
    <location>
        <begin position="248"/>
        <end position="257"/>
    </location>
</feature>
<dbReference type="AlphaFoldDB" id="A0A8E2ASQ2"/>
<feature type="region of interest" description="Disordered" evidence="1">
    <location>
        <begin position="344"/>
        <end position="397"/>
    </location>
</feature>
<organism evidence="2 3">
    <name type="scientific">Obba rivulosa</name>
    <dbReference type="NCBI Taxonomy" id="1052685"/>
    <lineage>
        <taxon>Eukaryota</taxon>
        <taxon>Fungi</taxon>
        <taxon>Dikarya</taxon>
        <taxon>Basidiomycota</taxon>
        <taxon>Agaricomycotina</taxon>
        <taxon>Agaricomycetes</taxon>
        <taxon>Polyporales</taxon>
        <taxon>Gelatoporiaceae</taxon>
        <taxon>Obba</taxon>
    </lineage>
</organism>
<feature type="compositionally biased region" description="Basic and acidic residues" evidence="1">
    <location>
        <begin position="506"/>
        <end position="516"/>
    </location>
</feature>
<sequence length="646" mass="69437">MASPSPSTSEFSRRGRHSVRGSISVFYTLTPPTPDRLDESSRLSRQGTASLLSRSSPASTSPGTPSMPHVRECTTYNYDGVPYTSPKRPRAVSMHPPVRSPALLPIGRGAAKQHARSASTAGATAARFGLGLTLDQLATAPSLQPEAAPTREERARRRHAIDFHTHMHYSEVLHLNTERDADVFRELERGTRSKDTGARSRERSGSQPEEMGSPGGVSVGNDGDGDGDGDAGDMDQELGIKDITSAFPSPPLSPPGFSPSLISRMSLAHAHLPPPIPLPPTPAIQPSCFHAEEYDSPSSGETAFDPSESMVMLERSIAKLEEAFNPRHSAWSDISASDNDAISVYSGSSEASSTGESSNHNSSPATTEQYPHDDSPQVGGSPQLDPEQPREGRSDQAILTMLSVLSVSEASLPIIRLSHASTVSKLASPEGTKDAGDAEEHRHRSSALFLPKFDFEQRKEAGLKVEDLPPRSASLTDIPSHLHPLSAFTPPRGLSGVGHTRGSSDASKRHVTDKRPSTSSGVPTREGTIRSPFHSNTPLRHPKTPFLLRPLRHIEPSSDQSSCSPPRTRAESHTSGLPPILTPPTSSSRQTDGNAQSTFVSLTSEQHQSKMSKIWTRARTGVAAGLRKEKSNRWLRGSFMQTKGCP</sequence>
<feature type="compositionally biased region" description="Polar residues" evidence="1">
    <location>
        <begin position="1"/>
        <end position="10"/>
    </location>
</feature>